<dbReference type="EMBL" id="CP042387">
    <property type="protein sequence ID" value="QEA44388.1"/>
    <property type="molecule type" value="Genomic_DNA"/>
</dbReference>
<dbReference type="KEGG" id="llf:BCR17_07065"/>
<evidence type="ECO:0000256" key="1">
    <source>
        <dbReference type="ARBA" id="ARBA00022490"/>
    </source>
</evidence>
<dbReference type="InterPro" id="IPR028989">
    <property type="entry name" value="RimP_N"/>
</dbReference>
<dbReference type="Proteomes" id="UP000321298">
    <property type="component" value="Chromosome"/>
</dbReference>
<dbReference type="GO" id="GO:0005829">
    <property type="term" value="C:cytosol"/>
    <property type="evidence" value="ECO:0007669"/>
    <property type="project" value="TreeGrafter"/>
</dbReference>
<comment type="similarity">
    <text evidence="3">Belongs to the RimP family.</text>
</comment>
<dbReference type="AlphaFoldDB" id="A0A1B2A2D1"/>
<protein>
    <recommendedName>
        <fullName evidence="3">Ribosome maturation factor RimP</fullName>
    </recommendedName>
</protein>
<dbReference type="EMBL" id="WSZI01000013">
    <property type="protein sequence ID" value="MWN21384.1"/>
    <property type="molecule type" value="Genomic_DNA"/>
</dbReference>
<keyword evidence="2 3" id="KW-0690">Ribosome biogenesis</keyword>
<sequence>MANKVEQEITALITPILVEQNDLLWDLTYTKEGGQKILRIMVDKPDHAFITMADITDFTQAVNELLDTVEPDPIPEAYLLDISSPGADRPLKQPWHYRWAQEADETILVALFAAKEGQKKWQGKVKSVTDDGIVLSTAQGDLSLQFDEIAKAVLDIQF</sequence>
<evidence type="ECO:0000313" key="6">
    <source>
        <dbReference type="EMBL" id="MWN21384.1"/>
    </source>
</evidence>
<dbReference type="PANTHER" id="PTHR33867">
    <property type="entry name" value="RIBOSOME MATURATION FACTOR RIMP"/>
    <property type="match status" value="1"/>
</dbReference>
<dbReference type="InterPro" id="IPR036847">
    <property type="entry name" value="RimP_C_sf"/>
</dbReference>
<evidence type="ECO:0000313" key="9">
    <source>
        <dbReference type="Proteomes" id="UP000478636"/>
    </source>
</evidence>
<gene>
    <name evidence="3" type="primary">rimP</name>
    <name evidence="7" type="ORF">FGL83_06740</name>
    <name evidence="6" type="ORF">GQS40_06820</name>
</gene>
<dbReference type="Pfam" id="PF17384">
    <property type="entry name" value="DUF150_C"/>
    <property type="match status" value="1"/>
</dbReference>
<feature type="domain" description="Ribosome maturation factor RimP C-terminal" evidence="5">
    <location>
        <begin position="100"/>
        <end position="158"/>
    </location>
</feature>
<evidence type="ECO:0000259" key="5">
    <source>
        <dbReference type="Pfam" id="PF17384"/>
    </source>
</evidence>
<dbReference type="InterPro" id="IPR035956">
    <property type="entry name" value="RimP_N_sf"/>
</dbReference>
<dbReference type="Gene3D" id="3.30.300.70">
    <property type="entry name" value="RimP-like superfamily, N-terminal"/>
    <property type="match status" value="1"/>
</dbReference>
<dbReference type="Pfam" id="PF02576">
    <property type="entry name" value="RimP_N"/>
    <property type="match status" value="1"/>
</dbReference>
<keyword evidence="8" id="KW-1185">Reference proteome</keyword>
<reference evidence="7 8" key="1">
    <citation type="submission" date="2019-06" db="EMBL/GenBank/DDBJ databases">
        <title>Genome analyses of bacteria isolated from kimchi.</title>
        <authorList>
            <person name="Lee S."/>
            <person name="Ahn S."/>
            <person name="Roh S."/>
        </authorList>
    </citation>
    <scope>NUCLEOTIDE SEQUENCE [LARGE SCALE GENOMIC DNA]</scope>
    <source>
        <strain evidence="7 8">CBA3625</strain>
    </source>
</reference>
<proteinExistence type="inferred from homology"/>
<dbReference type="GeneID" id="66531891"/>
<dbReference type="Gene3D" id="2.30.30.180">
    <property type="entry name" value="Ribosome maturation factor RimP, C-terminal domain"/>
    <property type="match status" value="1"/>
</dbReference>
<comment type="subcellular location">
    <subcellularLocation>
        <location evidence="3">Cytoplasm</location>
    </subcellularLocation>
</comment>
<dbReference type="Proteomes" id="UP000478636">
    <property type="component" value="Unassembled WGS sequence"/>
</dbReference>
<dbReference type="CDD" id="cd01734">
    <property type="entry name" value="YlxS_C"/>
    <property type="match status" value="1"/>
</dbReference>
<organism evidence="6 9">
    <name type="scientific">Leuconostoc lactis</name>
    <dbReference type="NCBI Taxonomy" id="1246"/>
    <lineage>
        <taxon>Bacteria</taxon>
        <taxon>Bacillati</taxon>
        <taxon>Bacillota</taxon>
        <taxon>Bacilli</taxon>
        <taxon>Lactobacillales</taxon>
        <taxon>Lactobacillaceae</taxon>
        <taxon>Leuconostoc</taxon>
    </lineage>
</organism>
<dbReference type="GO" id="GO:0000028">
    <property type="term" value="P:ribosomal small subunit assembly"/>
    <property type="evidence" value="ECO:0007669"/>
    <property type="project" value="TreeGrafter"/>
</dbReference>
<dbReference type="PANTHER" id="PTHR33867:SF1">
    <property type="entry name" value="RIBOSOME MATURATION FACTOR RIMP"/>
    <property type="match status" value="1"/>
</dbReference>
<dbReference type="InterPro" id="IPR028998">
    <property type="entry name" value="RimP_C"/>
</dbReference>
<feature type="domain" description="Ribosome maturation factor RimP N-terminal" evidence="4">
    <location>
        <begin position="12"/>
        <end position="88"/>
    </location>
</feature>
<dbReference type="RefSeq" id="WP_010003428.1">
    <property type="nucleotide sequence ID" value="NZ_BJMJ01000018.1"/>
</dbReference>
<evidence type="ECO:0000256" key="3">
    <source>
        <dbReference type="HAMAP-Rule" id="MF_01077"/>
    </source>
</evidence>
<dbReference type="SUPFAM" id="SSF74942">
    <property type="entry name" value="YhbC-like, C-terminal domain"/>
    <property type="match status" value="1"/>
</dbReference>
<evidence type="ECO:0000313" key="7">
    <source>
        <dbReference type="EMBL" id="QEA44388.1"/>
    </source>
</evidence>
<comment type="function">
    <text evidence="3">Required for maturation of 30S ribosomal subunits.</text>
</comment>
<dbReference type="SUPFAM" id="SSF75420">
    <property type="entry name" value="YhbC-like, N-terminal domain"/>
    <property type="match status" value="1"/>
</dbReference>
<dbReference type="GO" id="GO:0006412">
    <property type="term" value="P:translation"/>
    <property type="evidence" value="ECO:0007669"/>
    <property type="project" value="TreeGrafter"/>
</dbReference>
<dbReference type="STRING" id="1246.BCR17_07065"/>
<keyword evidence="1 3" id="KW-0963">Cytoplasm</keyword>
<evidence type="ECO:0000313" key="8">
    <source>
        <dbReference type="Proteomes" id="UP000321298"/>
    </source>
</evidence>
<accession>A0A1B2A2D1</accession>
<name>A0A1B2A2D1_LEULA</name>
<dbReference type="HAMAP" id="MF_01077">
    <property type="entry name" value="RimP"/>
    <property type="match status" value="1"/>
</dbReference>
<evidence type="ECO:0000256" key="2">
    <source>
        <dbReference type="ARBA" id="ARBA00022517"/>
    </source>
</evidence>
<evidence type="ECO:0000259" key="4">
    <source>
        <dbReference type="Pfam" id="PF02576"/>
    </source>
</evidence>
<dbReference type="InterPro" id="IPR003728">
    <property type="entry name" value="Ribosome_maturation_RimP"/>
</dbReference>
<reference evidence="6 9" key="2">
    <citation type="submission" date="2019-12" db="EMBL/GenBank/DDBJ databases">
        <title>Complete genome sequence of Leuconostoc lactis strain AVN1 provides insights into metabolic potential.</title>
        <authorList>
            <person name="Besrour N."/>
            <person name="Najjari A."/>
            <person name="Fhoula I."/>
            <person name="Jaballah S."/>
            <person name="Klibi N."/>
            <person name="Ouzari H.I."/>
        </authorList>
    </citation>
    <scope>NUCLEOTIDE SEQUENCE [LARGE SCALE GENOMIC DNA]</scope>
    <source>
        <strain evidence="6 9">AVN1</strain>
    </source>
</reference>